<reference evidence="8 9" key="1">
    <citation type="submission" date="2018-11" db="EMBL/GenBank/DDBJ databases">
        <title>Genomes From Bacteria Associated with the Canine Oral Cavity: a Test Case for Automated Genome-Based Taxonomic Assignment.</title>
        <authorList>
            <person name="Coil D.A."/>
            <person name="Jospin G."/>
            <person name="Darling A.E."/>
            <person name="Wallis C."/>
            <person name="Davis I.J."/>
            <person name="Harris S."/>
            <person name="Eisen J.A."/>
            <person name="Holcombe L.J."/>
            <person name="O'Flynn C."/>
        </authorList>
    </citation>
    <scope>NUCLEOTIDE SEQUENCE [LARGE SCALE GENOMIC DNA]</scope>
    <source>
        <strain evidence="8 9">OH887_COT-365</strain>
    </source>
</reference>
<dbReference type="SUPFAM" id="SSF46894">
    <property type="entry name" value="C-terminal effector domain of the bipartite response regulators"/>
    <property type="match status" value="1"/>
</dbReference>
<dbReference type="AlphaFoldDB" id="A0A3P1T4S1"/>
<dbReference type="CDD" id="cd17535">
    <property type="entry name" value="REC_NarL-like"/>
    <property type="match status" value="1"/>
</dbReference>
<dbReference type="Gene3D" id="3.40.50.2300">
    <property type="match status" value="1"/>
</dbReference>
<name>A0A3P1T4S1_9ACTN</name>
<accession>A0A3P1T4S1</accession>
<dbReference type="GO" id="GO:0000160">
    <property type="term" value="P:phosphorelay signal transduction system"/>
    <property type="evidence" value="ECO:0007669"/>
    <property type="project" value="InterPro"/>
</dbReference>
<dbReference type="InterPro" id="IPR001789">
    <property type="entry name" value="Sig_transdc_resp-reg_receiver"/>
</dbReference>
<dbReference type="PRINTS" id="PR00038">
    <property type="entry name" value="HTHLUXR"/>
</dbReference>
<dbReference type="PROSITE" id="PS50043">
    <property type="entry name" value="HTH_LUXR_2"/>
    <property type="match status" value="1"/>
</dbReference>
<dbReference type="InterPro" id="IPR016032">
    <property type="entry name" value="Sig_transdc_resp-reg_C-effctor"/>
</dbReference>
<keyword evidence="2" id="KW-0805">Transcription regulation</keyword>
<dbReference type="SMART" id="SM00448">
    <property type="entry name" value="REC"/>
    <property type="match status" value="1"/>
</dbReference>
<dbReference type="InterPro" id="IPR011006">
    <property type="entry name" value="CheY-like_superfamily"/>
</dbReference>
<dbReference type="Pfam" id="PF00196">
    <property type="entry name" value="GerE"/>
    <property type="match status" value="1"/>
</dbReference>
<comment type="caution">
    <text evidence="8">The sequence shown here is derived from an EMBL/GenBank/DDBJ whole genome shotgun (WGS) entry which is preliminary data.</text>
</comment>
<dbReference type="SUPFAM" id="SSF52172">
    <property type="entry name" value="CheY-like"/>
    <property type="match status" value="1"/>
</dbReference>
<organism evidence="8 9">
    <name type="scientific">Arachnia propionica</name>
    <dbReference type="NCBI Taxonomy" id="1750"/>
    <lineage>
        <taxon>Bacteria</taxon>
        <taxon>Bacillati</taxon>
        <taxon>Actinomycetota</taxon>
        <taxon>Actinomycetes</taxon>
        <taxon>Propionibacteriales</taxon>
        <taxon>Propionibacteriaceae</taxon>
        <taxon>Arachnia</taxon>
    </lineage>
</organism>
<evidence type="ECO:0000313" key="9">
    <source>
        <dbReference type="Proteomes" id="UP000280819"/>
    </source>
</evidence>
<feature type="domain" description="Response regulatory" evidence="7">
    <location>
        <begin position="6"/>
        <end position="122"/>
    </location>
</feature>
<dbReference type="PANTHER" id="PTHR43214:SF24">
    <property type="entry name" value="TRANSCRIPTIONAL REGULATORY PROTEIN NARL-RELATED"/>
    <property type="match status" value="1"/>
</dbReference>
<keyword evidence="3 8" id="KW-0238">DNA-binding</keyword>
<dbReference type="RefSeq" id="WP_124845163.1">
    <property type="nucleotide sequence ID" value="NZ_RQZG01000012.1"/>
</dbReference>
<dbReference type="Proteomes" id="UP000280819">
    <property type="component" value="Unassembled WGS sequence"/>
</dbReference>
<dbReference type="CDD" id="cd06170">
    <property type="entry name" value="LuxR_C_like"/>
    <property type="match status" value="1"/>
</dbReference>
<evidence type="ECO:0000313" key="8">
    <source>
        <dbReference type="EMBL" id="RRD04308.1"/>
    </source>
</evidence>
<dbReference type="OrthoDB" id="9808843at2"/>
<dbReference type="GO" id="GO:0006355">
    <property type="term" value="P:regulation of DNA-templated transcription"/>
    <property type="evidence" value="ECO:0007669"/>
    <property type="project" value="InterPro"/>
</dbReference>
<gene>
    <name evidence="8" type="ORF">EII34_10775</name>
</gene>
<dbReference type="EMBL" id="RQZG01000012">
    <property type="protein sequence ID" value="RRD04308.1"/>
    <property type="molecule type" value="Genomic_DNA"/>
</dbReference>
<proteinExistence type="predicted"/>
<protein>
    <submittedName>
        <fullName evidence="8">DNA-binding response regulator</fullName>
    </submittedName>
</protein>
<evidence type="ECO:0000256" key="5">
    <source>
        <dbReference type="PROSITE-ProRule" id="PRU00169"/>
    </source>
</evidence>
<evidence type="ECO:0000259" key="7">
    <source>
        <dbReference type="PROSITE" id="PS50110"/>
    </source>
</evidence>
<dbReference type="InterPro" id="IPR000792">
    <property type="entry name" value="Tscrpt_reg_LuxR_C"/>
</dbReference>
<dbReference type="SMART" id="SM00421">
    <property type="entry name" value="HTH_LUXR"/>
    <property type="match status" value="1"/>
</dbReference>
<dbReference type="PROSITE" id="PS50110">
    <property type="entry name" value="RESPONSE_REGULATORY"/>
    <property type="match status" value="1"/>
</dbReference>
<keyword evidence="4" id="KW-0804">Transcription</keyword>
<feature type="modified residue" description="4-aspartylphosphate" evidence="5">
    <location>
        <position position="57"/>
    </location>
</feature>
<dbReference type="GO" id="GO:0003677">
    <property type="term" value="F:DNA binding"/>
    <property type="evidence" value="ECO:0007669"/>
    <property type="project" value="UniProtKB-KW"/>
</dbReference>
<keyword evidence="1 5" id="KW-0597">Phosphoprotein</keyword>
<dbReference type="InterPro" id="IPR039420">
    <property type="entry name" value="WalR-like"/>
</dbReference>
<feature type="domain" description="HTH luxR-type" evidence="6">
    <location>
        <begin position="147"/>
        <end position="212"/>
    </location>
</feature>
<evidence type="ECO:0000256" key="3">
    <source>
        <dbReference type="ARBA" id="ARBA00023125"/>
    </source>
</evidence>
<dbReference type="Pfam" id="PF00072">
    <property type="entry name" value="Response_reg"/>
    <property type="match status" value="1"/>
</dbReference>
<dbReference type="PANTHER" id="PTHR43214">
    <property type="entry name" value="TWO-COMPONENT RESPONSE REGULATOR"/>
    <property type="match status" value="1"/>
</dbReference>
<evidence type="ECO:0000256" key="4">
    <source>
        <dbReference type="ARBA" id="ARBA00023163"/>
    </source>
</evidence>
<evidence type="ECO:0000256" key="2">
    <source>
        <dbReference type="ARBA" id="ARBA00023015"/>
    </source>
</evidence>
<evidence type="ECO:0000259" key="6">
    <source>
        <dbReference type="PROSITE" id="PS50043"/>
    </source>
</evidence>
<evidence type="ECO:0000256" key="1">
    <source>
        <dbReference type="ARBA" id="ARBA00022553"/>
    </source>
</evidence>
<dbReference type="InterPro" id="IPR058245">
    <property type="entry name" value="NreC/VraR/RcsB-like_REC"/>
</dbReference>
<sequence>MSLRIRVGLVDDEAALRGAMRMLVDSDPGMVVVGEASDGAAALELARETHPDVLLMDVQMPGMGGLEAARRLGELSRGPRIIMLTVFDLDEYVQAALAAGVAGFLLKNSPPVEILHAIRVVHAGNALLAPEVTRRLIGRMAPRDPAVAERIAALTLREREALRLVAQGLSNDELAAGLHVTPATARTYVGRLLGKLGARDRAQLVVIAYEGGLM</sequence>